<keyword evidence="1" id="KW-0812">Transmembrane</keyword>
<sequence>MVQSLRPVPVVVAAILLGTVVGVGSLAIVPEGRSALVRQAGRIAVMTGFARQREPQIGDAWGGCDDARKAGSSPIYRGEPGYRADMDGDNDGIACEPYR</sequence>
<evidence type="ECO:0000313" key="4">
    <source>
        <dbReference type="Proteomes" id="UP000262699"/>
    </source>
</evidence>
<evidence type="ECO:0000259" key="2">
    <source>
        <dbReference type="SMART" id="SM00894"/>
    </source>
</evidence>
<keyword evidence="1" id="KW-1133">Transmembrane helix</keyword>
<dbReference type="Proteomes" id="UP000262699">
    <property type="component" value="Unassembled WGS sequence"/>
</dbReference>
<feature type="transmembrane region" description="Helical" evidence="1">
    <location>
        <begin position="6"/>
        <end position="29"/>
    </location>
</feature>
<gene>
    <name evidence="3" type="ORF">DEP91_04995</name>
</gene>
<organism evidence="3 4">
    <name type="scientific">Sphingomonas bacterium</name>
    <dbReference type="NCBI Taxonomy" id="1895847"/>
    <lineage>
        <taxon>Bacteria</taxon>
        <taxon>Pseudomonadati</taxon>
        <taxon>Pseudomonadota</taxon>
        <taxon>Alphaproteobacteria</taxon>
        <taxon>Sphingomonadales</taxon>
        <taxon>Sphingomonadaceae</taxon>
        <taxon>Sphingomonas</taxon>
    </lineage>
</organism>
<reference evidence="3 4" key="1">
    <citation type="journal article" date="2018" name="Nat. Biotechnol.">
        <title>A standardized bacterial taxonomy based on genome phylogeny substantially revises the tree of life.</title>
        <authorList>
            <person name="Parks D.H."/>
            <person name="Chuvochina M."/>
            <person name="Waite D.W."/>
            <person name="Rinke C."/>
            <person name="Skarshewski A."/>
            <person name="Chaumeil P.A."/>
            <person name="Hugenholtz P."/>
        </authorList>
    </citation>
    <scope>NUCLEOTIDE SEQUENCE [LARGE SCALE GENOMIC DNA]</scope>
    <source>
        <strain evidence="3">UBA9015</strain>
    </source>
</reference>
<name>A0A3D0WC14_9SPHN</name>
<comment type="caution">
    <text evidence="3">The sequence shown here is derived from an EMBL/GenBank/DDBJ whole genome shotgun (WGS) entry which is preliminary data.</text>
</comment>
<dbReference type="InterPro" id="IPR008613">
    <property type="entry name" value="Excalibur_Ca-bd_domain"/>
</dbReference>
<evidence type="ECO:0000313" key="3">
    <source>
        <dbReference type="EMBL" id="HCB75518.1"/>
    </source>
</evidence>
<dbReference type="SMART" id="SM00894">
    <property type="entry name" value="Excalibur"/>
    <property type="match status" value="1"/>
</dbReference>
<keyword evidence="1" id="KW-0472">Membrane</keyword>
<dbReference type="Pfam" id="PF05901">
    <property type="entry name" value="Excalibur"/>
    <property type="match status" value="1"/>
</dbReference>
<proteinExistence type="predicted"/>
<feature type="domain" description="Excalibur calcium-binding" evidence="2">
    <location>
        <begin position="60"/>
        <end position="96"/>
    </location>
</feature>
<dbReference type="AlphaFoldDB" id="A0A3D0WC14"/>
<evidence type="ECO:0000256" key="1">
    <source>
        <dbReference type="SAM" id="Phobius"/>
    </source>
</evidence>
<accession>A0A3D0WC14</accession>
<dbReference type="EMBL" id="DOYJ01000142">
    <property type="protein sequence ID" value="HCB75518.1"/>
    <property type="molecule type" value="Genomic_DNA"/>
</dbReference>
<protein>
    <recommendedName>
        <fullName evidence="2">Excalibur calcium-binding domain-containing protein</fullName>
    </recommendedName>
</protein>